<reference evidence="3" key="1">
    <citation type="submission" date="2021-02" db="EMBL/GenBank/DDBJ databases">
        <authorList>
            <person name="Dougan E. K."/>
            <person name="Rhodes N."/>
            <person name="Thang M."/>
            <person name="Chan C."/>
        </authorList>
    </citation>
    <scope>NUCLEOTIDE SEQUENCE</scope>
</reference>
<dbReference type="PANTHER" id="PTHR46512">
    <property type="entry name" value="PEPTIDYLPROLYL ISOMERASE"/>
    <property type="match status" value="1"/>
</dbReference>
<sequence>MGREHWLRSFCEEESEHRQLLHWLIEEGLCRPEDFQARVGHAHRLREMGNKWYRADDYRRALHCNLGAIHAVDFTPNEQVNMTDDQRLAVARELLPVLSNLAQVFLKRGDFGNVAKAAHLGLRNVCKLPGDEADVFKAKLRYRRALALGEPGPEQNLQGALEDLREAAQLMPTSAEIRSSLRYCKELLLKEQRKMAGHAKGQEDVSQSEDVPQSHESREREPAPAKLSPALEIFAKCVGRSLAKLLQCWNFLQKARGGRTCLTLSRCGCVLLSLLMVMAIMQMLPPSTSGHRVEVLTDL</sequence>
<evidence type="ECO:0000256" key="2">
    <source>
        <dbReference type="SAM" id="Phobius"/>
    </source>
</evidence>
<dbReference type="Gene3D" id="1.25.40.10">
    <property type="entry name" value="Tetratricopeptide repeat domain"/>
    <property type="match status" value="1"/>
</dbReference>
<keyword evidence="2" id="KW-1133">Transmembrane helix</keyword>
<name>A0A812USY3_9DINO</name>
<dbReference type="Proteomes" id="UP000604046">
    <property type="component" value="Unassembled WGS sequence"/>
</dbReference>
<dbReference type="EMBL" id="CAJNDS010002786">
    <property type="protein sequence ID" value="CAE7596860.1"/>
    <property type="molecule type" value="Genomic_DNA"/>
</dbReference>
<protein>
    <submittedName>
        <fullName evidence="3">NMRAL1 protein</fullName>
    </submittedName>
</protein>
<evidence type="ECO:0000313" key="4">
    <source>
        <dbReference type="Proteomes" id="UP000604046"/>
    </source>
</evidence>
<keyword evidence="2" id="KW-0812">Transmembrane</keyword>
<proteinExistence type="predicted"/>
<dbReference type="OrthoDB" id="425705at2759"/>
<feature type="transmembrane region" description="Helical" evidence="2">
    <location>
        <begin position="263"/>
        <end position="284"/>
    </location>
</feature>
<dbReference type="InterPro" id="IPR050754">
    <property type="entry name" value="FKBP4/5/8-like"/>
</dbReference>
<gene>
    <name evidence="3" type="primary">NMRAL1</name>
    <name evidence="3" type="ORF">SNAT2548_LOCUS33962</name>
</gene>
<evidence type="ECO:0000256" key="1">
    <source>
        <dbReference type="SAM" id="MobiDB-lite"/>
    </source>
</evidence>
<keyword evidence="2" id="KW-0472">Membrane</keyword>
<dbReference type="InterPro" id="IPR011990">
    <property type="entry name" value="TPR-like_helical_dom_sf"/>
</dbReference>
<dbReference type="AlphaFoldDB" id="A0A812USY3"/>
<feature type="region of interest" description="Disordered" evidence="1">
    <location>
        <begin position="198"/>
        <end position="225"/>
    </location>
</feature>
<dbReference type="SUPFAM" id="SSF48452">
    <property type="entry name" value="TPR-like"/>
    <property type="match status" value="1"/>
</dbReference>
<comment type="caution">
    <text evidence="3">The sequence shown here is derived from an EMBL/GenBank/DDBJ whole genome shotgun (WGS) entry which is preliminary data.</text>
</comment>
<feature type="compositionally biased region" description="Basic and acidic residues" evidence="1">
    <location>
        <begin position="212"/>
        <end position="223"/>
    </location>
</feature>
<accession>A0A812USY3</accession>
<evidence type="ECO:0000313" key="3">
    <source>
        <dbReference type="EMBL" id="CAE7596860.1"/>
    </source>
</evidence>
<organism evidence="3 4">
    <name type="scientific">Symbiodinium natans</name>
    <dbReference type="NCBI Taxonomy" id="878477"/>
    <lineage>
        <taxon>Eukaryota</taxon>
        <taxon>Sar</taxon>
        <taxon>Alveolata</taxon>
        <taxon>Dinophyceae</taxon>
        <taxon>Suessiales</taxon>
        <taxon>Symbiodiniaceae</taxon>
        <taxon>Symbiodinium</taxon>
    </lineage>
</organism>
<keyword evidence="4" id="KW-1185">Reference proteome</keyword>